<reference evidence="1 2" key="1">
    <citation type="submission" date="2020-04" db="EMBL/GenBank/DDBJ databases">
        <title>Description of novel Gluconacetobacter.</title>
        <authorList>
            <person name="Sombolestani A."/>
        </authorList>
    </citation>
    <scope>NUCLEOTIDE SEQUENCE [LARGE SCALE GENOMIC DNA]</scope>
    <source>
        <strain evidence="1 2">LMG 27800</strain>
    </source>
</reference>
<accession>A0A7W4PST6</accession>
<gene>
    <name evidence="1" type="ORF">HLH27_09615</name>
</gene>
<evidence type="ECO:0000313" key="2">
    <source>
        <dbReference type="Proteomes" id="UP000540556"/>
    </source>
</evidence>
<evidence type="ECO:0008006" key="3">
    <source>
        <dbReference type="Google" id="ProtNLM"/>
    </source>
</evidence>
<organism evidence="1 2">
    <name type="scientific">Gluconacetobacter takamatsuzukensis</name>
    <dbReference type="NCBI Taxonomy" id="1286190"/>
    <lineage>
        <taxon>Bacteria</taxon>
        <taxon>Pseudomonadati</taxon>
        <taxon>Pseudomonadota</taxon>
        <taxon>Alphaproteobacteria</taxon>
        <taxon>Acetobacterales</taxon>
        <taxon>Acetobacteraceae</taxon>
        <taxon>Gluconacetobacter</taxon>
    </lineage>
</organism>
<comment type="caution">
    <text evidence="1">The sequence shown here is derived from an EMBL/GenBank/DDBJ whole genome shotgun (WGS) entry which is preliminary data.</text>
</comment>
<proteinExistence type="predicted"/>
<dbReference type="EMBL" id="JABEQK010000006">
    <property type="protein sequence ID" value="MBB2205271.1"/>
    <property type="molecule type" value="Genomic_DNA"/>
</dbReference>
<keyword evidence="2" id="KW-1185">Reference proteome</keyword>
<name>A0A7W4PST6_9PROT</name>
<sequence length="154" mass="16531">MAAGSARGVPAEAARLVGSWQCSGRFHSGRVHRSLYTGSVILGGAWLQLGETDVEPATGYAALYLLGFDPQRRRDVLFDANNAGAAVYSSQDGWHDGSLVMTSDDAGEGAPYRFNRFVYTLLAPSGFSVTWQVRKTPDAEWATGDELVCRAKAA</sequence>
<dbReference type="RefSeq" id="WP_182949800.1">
    <property type="nucleotide sequence ID" value="NZ_JABEQK010000006.1"/>
</dbReference>
<dbReference type="AlphaFoldDB" id="A0A7W4PST6"/>
<dbReference type="Proteomes" id="UP000540556">
    <property type="component" value="Unassembled WGS sequence"/>
</dbReference>
<evidence type="ECO:0000313" key="1">
    <source>
        <dbReference type="EMBL" id="MBB2205271.1"/>
    </source>
</evidence>
<protein>
    <recommendedName>
        <fullName evidence="3">Lipocalin-like domain-containing protein</fullName>
    </recommendedName>
</protein>